<protein>
    <submittedName>
        <fullName evidence="2">Uncharacterized protein</fullName>
    </submittedName>
</protein>
<dbReference type="Proteomes" id="UP001381693">
    <property type="component" value="Unassembled WGS sequence"/>
</dbReference>
<proteinExistence type="predicted"/>
<accession>A0AAN9AC13</accession>
<evidence type="ECO:0000313" key="2">
    <source>
        <dbReference type="EMBL" id="KAK7082119.1"/>
    </source>
</evidence>
<keyword evidence="1" id="KW-1133">Transmembrane helix</keyword>
<evidence type="ECO:0000256" key="1">
    <source>
        <dbReference type="SAM" id="Phobius"/>
    </source>
</evidence>
<reference evidence="2 3" key="1">
    <citation type="submission" date="2023-11" db="EMBL/GenBank/DDBJ databases">
        <title>Halocaridina rubra genome assembly.</title>
        <authorList>
            <person name="Smith C."/>
        </authorList>
    </citation>
    <scope>NUCLEOTIDE SEQUENCE [LARGE SCALE GENOMIC DNA]</scope>
    <source>
        <strain evidence="2">EP-1</strain>
        <tissue evidence="2">Whole</tissue>
    </source>
</reference>
<keyword evidence="3" id="KW-1185">Reference proteome</keyword>
<comment type="caution">
    <text evidence="2">The sequence shown here is derived from an EMBL/GenBank/DDBJ whole genome shotgun (WGS) entry which is preliminary data.</text>
</comment>
<name>A0AAN9AC13_HALRR</name>
<keyword evidence="1" id="KW-0812">Transmembrane</keyword>
<dbReference type="EMBL" id="JAXCGZ010004184">
    <property type="protein sequence ID" value="KAK7082119.1"/>
    <property type="molecule type" value="Genomic_DNA"/>
</dbReference>
<dbReference type="AlphaFoldDB" id="A0AAN9AC13"/>
<sequence length="153" mass="17581">MKQYVSKTAYIYTSYLVRLGTIVSGIFVLRENCPTFLTFIEQSSDNLQESIIKDSIAGEFRIHWHFVWSLVHFSAAITAPTVLALNPFWRQSIWRHTAQLLLLDESFSISEETNARNINCDLWTSMVSDFPDVETGGFQSHPKVELQICFAKQ</sequence>
<feature type="transmembrane region" description="Helical" evidence="1">
    <location>
        <begin position="9"/>
        <end position="29"/>
    </location>
</feature>
<keyword evidence="1" id="KW-0472">Membrane</keyword>
<organism evidence="2 3">
    <name type="scientific">Halocaridina rubra</name>
    <name type="common">Hawaiian red shrimp</name>
    <dbReference type="NCBI Taxonomy" id="373956"/>
    <lineage>
        <taxon>Eukaryota</taxon>
        <taxon>Metazoa</taxon>
        <taxon>Ecdysozoa</taxon>
        <taxon>Arthropoda</taxon>
        <taxon>Crustacea</taxon>
        <taxon>Multicrustacea</taxon>
        <taxon>Malacostraca</taxon>
        <taxon>Eumalacostraca</taxon>
        <taxon>Eucarida</taxon>
        <taxon>Decapoda</taxon>
        <taxon>Pleocyemata</taxon>
        <taxon>Caridea</taxon>
        <taxon>Atyoidea</taxon>
        <taxon>Atyidae</taxon>
        <taxon>Halocaridina</taxon>
    </lineage>
</organism>
<feature type="transmembrane region" description="Helical" evidence="1">
    <location>
        <begin position="66"/>
        <end position="85"/>
    </location>
</feature>
<gene>
    <name evidence="2" type="ORF">SK128_003238</name>
</gene>
<evidence type="ECO:0000313" key="3">
    <source>
        <dbReference type="Proteomes" id="UP001381693"/>
    </source>
</evidence>